<accession>A0A2J0PFF2</accession>
<organism evidence="1">
    <name type="scientific">Enterobacter kobei</name>
    <dbReference type="NCBI Taxonomy" id="208224"/>
    <lineage>
        <taxon>Bacteria</taxon>
        <taxon>Pseudomonadati</taxon>
        <taxon>Pseudomonadota</taxon>
        <taxon>Gammaproteobacteria</taxon>
        <taxon>Enterobacterales</taxon>
        <taxon>Enterobacteriaceae</taxon>
        <taxon>Enterobacter</taxon>
        <taxon>Enterobacter cloacae complex</taxon>
    </lineage>
</organism>
<evidence type="ECO:0000313" key="2">
    <source>
        <dbReference type="Proteomes" id="UP000230495"/>
    </source>
</evidence>
<sequence>MASQSLVNPGYCIVQQPGTLDFQARLLFNNPNSDAARYFMQVNSDAQWSKPGQMLILDVPGSNNSVQLKQLQLAKKKVNGALADLNSGEANFFNQHFSTIAAVTNFMDKSLGVVADAGEKYFSEIEKKLKSIELAYQNQYRAQGTLISQQFFVERQSLFSELDGLLNKLSRLTLKMKPYNELKHALGLSSRSIVHEWSTAGVASIRGYSTYIDNASKAARFLKAGGWLAIGFAGANTTNEVYNACTAGREQSCSKVAVKKYSSFGASLAGGIYGGKYGAMAGAGVCVALGVATGGVGLLACSIVGAAAGGYVGGEIAGGATEYMMDKIW</sequence>
<gene>
    <name evidence="1" type="ORF">B9Q37_21605</name>
</gene>
<reference evidence="1 2" key="1">
    <citation type="journal article" date="2017" name="J. Antimicrob. Chemother.">
        <title>Characterization of the population structure, drug resistance mechanisms and plasmids of the community-associated Enterobacter cloacae complex in China.</title>
        <authorList>
            <person name="Zhou K."/>
            <person name="Yu W."/>
            <person name="Cao X."/>
            <person name="Shen P."/>
            <person name="Lu H."/>
            <person name="Luo Q."/>
            <person name="Rossen J.W.A."/>
            <person name="Xiao Y."/>
        </authorList>
    </citation>
    <scope>NUCLEOTIDE SEQUENCE [LARGE SCALE GENOMIC DNA]</scope>
    <source>
        <strain evidence="1">ECC1097</strain>
    </source>
</reference>
<protein>
    <submittedName>
        <fullName evidence="1">Uncharacterized protein</fullName>
    </submittedName>
</protein>
<name>A0A2J0PFF2_9ENTR</name>
<dbReference type="RefSeq" id="WP_023338416.1">
    <property type="nucleotide sequence ID" value="NZ_CBCYCV010000004.1"/>
</dbReference>
<comment type="caution">
    <text evidence="1">The sequence shown here is derived from an EMBL/GenBank/DDBJ whole genome shotgun (WGS) entry which is preliminary data.</text>
</comment>
<dbReference type="AlphaFoldDB" id="A0A2J0PFF2"/>
<dbReference type="Proteomes" id="UP000230495">
    <property type="component" value="Unassembled WGS sequence"/>
</dbReference>
<evidence type="ECO:0000313" key="1">
    <source>
        <dbReference type="EMBL" id="PJD69664.1"/>
    </source>
</evidence>
<dbReference type="OrthoDB" id="9204728at2"/>
<proteinExistence type="predicted"/>
<dbReference type="EMBL" id="NEEU01000018">
    <property type="protein sequence ID" value="PJD69664.1"/>
    <property type="molecule type" value="Genomic_DNA"/>
</dbReference>